<evidence type="ECO:0008006" key="3">
    <source>
        <dbReference type="Google" id="ProtNLM"/>
    </source>
</evidence>
<comment type="caution">
    <text evidence="1">The sequence shown here is derived from an EMBL/GenBank/DDBJ whole genome shotgun (WGS) entry which is preliminary data.</text>
</comment>
<reference evidence="1 2" key="1">
    <citation type="submission" date="2017-02" db="EMBL/GenBank/DDBJ databases">
        <title>The new phylogeny of genus Mycobacterium.</title>
        <authorList>
            <person name="Tortoli E."/>
            <person name="Trovato A."/>
            <person name="Cirillo D.M."/>
        </authorList>
    </citation>
    <scope>NUCLEOTIDE SEQUENCE [LARGE SCALE GENOMIC DNA]</scope>
    <source>
        <strain evidence="1 2">RW6</strain>
    </source>
</reference>
<keyword evidence="2" id="KW-1185">Reference proteome</keyword>
<protein>
    <recommendedName>
        <fullName evidence="3">DUF1269 domain-containing family protein</fullName>
    </recommendedName>
</protein>
<evidence type="ECO:0000313" key="1">
    <source>
        <dbReference type="EMBL" id="ORA40005.1"/>
    </source>
</evidence>
<dbReference type="AlphaFoldDB" id="A0A1X0BCU4"/>
<gene>
    <name evidence="1" type="ORF">BST13_01195</name>
</gene>
<dbReference type="OrthoDB" id="1779644at2"/>
<dbReference type="InterPro" id="IPR046288">
    <property type="entry name" value="DUF6325"/>
</dbReference>
<evidence type="ECO:0000313" key="2">
    <source>
        <dbReference type="Proteomes" id="UP000192448"/>
    </source>
</evidence>
<accession>A0A1X0BCU4</accession>
<dbReference type="RefSeq" id="WP_083159768.1">
    <property type="nucleotide sequence ID" value="NZ_MVHF01000001.1"/>
</dbReference>
<dbReference type="EMBL" id="MVHF01000001">
    <property type="protein sequence ID" value="ORA40005.1"/>
    <property type="molecule type" value="Genomic_DNA"/>
</dbReference>
<dbReference type="Pfam" id="PF19850">
    <property type="entry name" value="DUF6325"/>
    <property type="match status" value="1"/>
</dbReference>
<proteinExistence type="predicted"/>
<dbReference type="STRING" id="1927124.BST13_01195"/>
<dbReference type="Proteomes" id="UP000192448">
    <property type="component" value="Unassembled WGS sequence"/>
</dbReference>
<name>A0A1X0BCU4_9MYCO</name>
<sequence length="136" mass="14505">MHEDHFGPVDYVIVEFSDSSSVAAGFDRLLDLVDHDRIRVLDLEFITKADGVVSSVPASQFGSRFAVLEGANSGLLDRDDLDTATADLTPGMTAAVLVYEELSILHVIEAWESAGATILSEGPVDVDDIDAALLGE</sequence>
<organism evidence="1 2">
    <name type="scientific">Mycobacterium aquaticum</name>
    <dbReference type="NCBI Taxonomy" id="1927124"/>
    <lineage>
        <taxon>Bacteria</taxon>
        <taxon>Bacillati</taxon>
        <taxon>Actinomycetota</taxon>
        <taxon>Actinomycetes</taxon>
        <taxon>Mycobacteriales</taxon>
        <taxon>Mycobacteriaceae</taxon>
        <taxon>Mycobacterium</taxon>
    </lineage>
</organism>